<evidence type="ECO:0000313" key="1">
    <source>
        <dbReference type="Proteomes" id="UP000492821"/>
    </source>
</evidence>
<dbReference type="WBParaSite" id="Pan_g6646.t1">
    <property type="protein sequence ID" value="Pan_g6646.t1"/>
    <property type="gene ID" value="Pan_g6646"/>
</dbReference>
<organism evidence="1 2">
    <name type="scientific">Panagrellus redivivus</name>
    <name type="common">Microworm</name>
    <dbReference type="NCBI Taxonomy" id="6233"/>
    <lineage>
        <taxon>Eukaryota</taxon>
        <taxon>Metazoa</taxon>
        <taxon>Ecdysozoa</taxon>
        <taxon>Nematoda</taxon>
        <taxon>Chromadorea</taxon>
        <taxon>Rhabditida</taxon>
        <taxon>Tylenchina</taxon>
        <taxon>Panagrolaimomorpha</taxon>
        <taxon>Panagrolaimoidea</taxon>
        <taxon>Panagrolaimidae</taxon>
        <taxon>Panagrellus</taxon>
    </lineage>
</organism>
<proteinExistence type="predicted"/>
<reference evidence="2" key="2">
    <citation type="submission" date="2020-10" db="UniProtKB">
        <authorList>
            <consortium name="WormBaseParasite"/>
        </authorList>
    </citation>
    <scope>IDENTIFICATION</scope>
</reference>
<evidence type="ECO:0000313" key="2">
    <source>
        <dbReference type="WBParaSite" id="Pan_g6646.t1"/>
    </source>
</evidence>
<dbReference type="Proteomes" id="UP000492821">
    <property type="component" value="Unassembled WGS sequence"/>
</dbReference>
<name>A0A7E4W3B8_PANRE</name>
<dbReference type="AlphaFoldDB" id="A0A7E4W3B8"/>
<keyword evidence="1" id="KW-1185">Reference proteome</keyword>
<protein>
    <submittedName>
        <fullName evidence="2">F-box domain-containing protein</fullName>
    </submittedName>
</protein>
<accession>A0A7E4W3B8</accession>
<reference evidence="1" key="1">
    <citation type="journal article" date="2013" name="Genetics">
        <title>The draft genome and transcriptome of Panagrellus redivivus are shaped by the harsh demands of a free-living lifestyle.</title>
        <authorList>
            <person name="Srinivasan J."/>
            <person name="Dillman A.R."/>
            <person name="Macchietto M.G."/>
            <person name="Heikkinen L."/>
            <person name="Lakso M."/>
            <person name="Fracchia K.M."/>
            <person name="Antoshechkin I."/>
            <person name="Mortazavi A."/>
            <person name="Wong G."/>
            <person name="Sternberg P.W."/>
        </authorList>
    </citation>
    <scope>NUCLEOTIDE SEQUENCE [LARGE SCALE GENOMIC DNA]</scope>
    <source>
        <strain evidence="1">MT8872</strain>
    </source>
</reference>
<sequence>MLGPPSLYPPLNAMKLPKPQLPNHLIRELMHIIRLKNDGEAMTRFAVSGKEALPVFTYVIENYTFAVTKRNDIFIRCSAPFKPPGTVSLQFLTEGSKCLAIPFVRDLRVMRMSDTQMPFGKIVQLHVNCYTRSFTSIVNSWTDIEVLKINSNSLDFLDSVIKGSILLTNLRSLEVRLSFEECFEFMTPSIHFLLPEDVTFNIAVTTDILYDVDLLSTIPQVKHLVINVLLHMGRIPLTLRQISSIMQCFTGLETVKLNFTYNHWSHPNDFADVVNFHDELQNIKFPFPVEMGFLEDVDIGLVENAEPIYEQLKSIGYKEDGADYRFVMNKEYDNVKLTYRIEHYDSFESVELTADEIQLFIEDRAVYSP</sequence>